<proteinExistence type="inferred from homology"/>
<dbReference type="Gene3D" id="3.40.50.720">
    <property type="entry name" value="NAD(P)-binding Rossmann-like Domain"/>
    <property type="match status" value="1"/>
</dbReference>
<reference evidence="2 3" key="1">
    <citation type="submission" date="2020-09" db="EMBL/GenBank/DDBJ databases">
        <title>Sinomicrobium weinanense sp. nov., a halophilic bacteria isolated from saline-alkali soil.</title>
        <authorList>
            <person name="Wu P."/>
            <person name="Ren H."/>
            <person name="Mei Y."/>
            <person name="Liang Y."/>
            <person name="Chen Z."/>
        </authorList>
    </citation>
    <scope>NUCLEOTIDE SEQUENCE [LARGE SCALE GENOMIC DNA]</scope>
    <source>
        <strain evidence="2 3">FJxs</strain>
    </source>
</reference>
<dbReference type="Proteomes" id="UP000653730">
    <property type="component" value="Unassembled WGS sequence"/>
</dbReference>
<dbReference type="SUPFAM" id="SSF51735">
    <property type="entry name" value="NAD(P)-binding Rossmann-fold domains"/>
    <property type="match status" value="1"/>
</dbReference>
<sequence length="256" mass="27231">MKNDTSISKHRQLHGKIAFVTGGSRGMGAAIVKRLASEGARVVFTHSGNHSEKAALVADEVKKAGGEAEEIVADNQSAEGVTTAIQEAISRYGKIDILVNNAGVFLYKPTQESTLEDFDRMMSVNVRAVFLAMKEAAGKMPEGGRIITIGSNVADRVGDPNMGLYGMSKSALIGLNKGMARELGSRDITVNLVQPGPIDTDMNPADSDMALELKKHIPVSRYGKAEEIAGLVYFLTGPESRFITGTSITIDGGFNS</sequence>
<dbReference type="InterPro" id="IPR020904">
    <property type="entry name" value="Sc_DH/Rdtase_CS"/>
</dbReference>
<evidence type="ECO:0000313" key="3">
    <source>
        <dbReference type="Proteomes" id="UP000653730"/>
    </source>
</evidence>
<dbReference type="PRINTS" id="PR00081">
    <property type="entry name" value="GDHRDH"/>
</dbReference>
<dbReference type="AlphaFoldDB" id="A0A926Q405"/>
<dbReference type="GO" id="GO:0032787">
    <property type="term" value="P:monocarboxylic acid metabolic process"/>
    <property type="evidence" value="ECO:0007669"/>
    <property type="project" value="UniProtKB-ARBA"/>
</dbReference>
<dbReference type="InterPro" id="IPR036291">
    <property type="entry name" value="NAD(P)-bd_dom_sf"/>
</dbReference>
<comment type="caution">
    <text evidence="2">The sequence shown here is derived from an EMBL/GenBank/DDBJ whole genome shotgun (WGS) entry which is preliminary data.</text>
</comment>
<dbReference type="PRINTS" id="PR00080">
    <property type="entry name" value="SDRFAMILY"/>
</dbReference>
<dbReference type="InterPro" id="IPR002347">
    <property type="entry name" value="SDR_fam"/>
</dbReference>
<dbReference type="PANTHER" id="PTHR42879">
    <property type="entry name" value="3-OXOACYL-(ACYL-CARRIER-PROTEIN) REDUCTASE"/>
    <property type="match status" value="1"/>
</dbReference>
<name>A0A926Q405_9FLAO</name>
<dbReference type="PROSITE" id="PS00061">
    <property type="entry name" value="ADH_SHORT"/>
    <property type="match status" value="1"/>
</dbReference>
<comment type="similarity">
    <text evidence="1">Belongs to the short-chain dehydrogenases/reductases (SDR) family.</text>
</comment>
<protein>
    <submittedName>
        <fullName evidence="2">3-oxoacyl-ACP reductase FabG</fullName>
    </submittedName>
</protein>
<evidence type="ECO:0000313" key="2">
    <source>
        <dbReference type="EMBL" id="MBC9797469.1"/>
    </source>
</evidence>
<dbReference type="PANTHER" id="PTHR42879:SF2">
    <property type="entry name" value="3-OXOACYL-[ACYL-CARRIER-PROTEIN] REDUCTASE FABG"/>
    <property type="match status" value="1"/>
</dbReference>
<dbReference type="Pfam" id="PF13561">
    <property type="entry name" value="adh_short_C2"/>
    <property type="match status" value="1"/>
</dbReference>
<dbReference type="EMBL" id="JACVDC010000060">
    <property type="protein sequence ID" value="MBC9797469.1"/>
    <property type="molecule type" value="Genomic_DNA"/>
</dbReference>
<dbReference type="InterPro" id="IPR050259">
    <property type="entry name" value="SDR"/>
</dbReference>
<dbReference type="FunFam" id="3.40.50.720:FF:000084">
    <property type="entry name" value="Short-chain dehydrogenase reductase"/>
    <property type="match status" value="1"/>
</dbReference>
<dbReference type="RefSeq" id="WP_187966603.1">
    <property type="nucleotide sequence ID" value="NZ_JACVDC010000060.1"/>
</dbReference>
<organism evidence="2 3">
    <name type="scientific">Sinomicrobium weinanense</name>
    <dbReference type="NCBI Taxonomy" id="2842200"/>
    <lineage>
        <taxon>Bacteria</taxon>
        <taxon>Pseudomonadati</taxon>
        <taxon>Bacteroidota</taxon>
        <taxon>Flavobacteriia</taxon>
        <taxon>Flavobacteriales</taxon>
        <taxon>Flavobacteriaceae</taxon>
        <taxon>Sinomicrobium</taxon>
    </lineage>
</organism>
<accession>A0A926Q405</accession>
<gene>
    <name evidence="2" type="ORF">IBL28_15950</name>
</gene>
<keyword evidence="3" id="KW-1185">Reference proteome</keyword>
<evidence type="ECO:0000256" key="1">
    <source>
        <dbReference type="ARBA" id="ARBA00006484"/>
    </source>
</evidence>